<accession>A0ABQ0BNQ0</accession>
<dbReference type="Proteomes" id="UP001600941">
    <property type="component" value="Unassembled WGS sequence"/>
</dbReference>
<gene>
    <name evidence="2" type="ORF">K340107D12_09800</name>
</gene>
<feature type="domain" description="Glycoside hydrolase 123 catalytic" evidence="1">
    <location>
        <begin position="175"/>
        <end position="504"/>
    </location>
</feature>
<dbReference type="EMBL" id="BAABZQ010000001">
    <property type="protein sequence ID" value="GAA6498164.1"/>
    <property type="molecule type" value="Genomic_DNA"/>
</dbReference>
<keyword evidence="3" id="KW-1185">Reference proteome</keyword>
<reference evidence="2 3" key="1">
    <citation type="submission" date="2024-04" db="EMBL/GenBank/DDBJ databases">
        <title>Defined microbial consortia suppress multidrug-resistant proinflammatory Enterobacteriaceae via ecological control.</title>
        <authorList>
            <person name="Furuichi M."/>
            <person name="Kawaguchi T."/>
            <person name="Pust M."/>
            <person name="Yasuma K."/>
            <person name="Plichta D."/>
            <person name="Hasegawa N."/>
            <person name="Ohya T."/>
            <person name="Bhattarai S."/>
            <person name="Sasajima S."/>
            <person name="Aoto Y."/>
            <person name="Tuganbaev T."/>
            <person name="Yaginuma M."/>
            <person name="Ueda M."/>
            <person name="Okahashi N."/>
            <person name="Amafuji K."/>
            <person name="Kiridooshi Y."/>
            <person name="Sugita K."/>
            <person name="Strazar M."/>
            <person name="Skelly A."/>
            <person name="Suda W."/>
            <person name="Hattori M."/>
            <person name="Nakamoto N."/>
            <person name="Caballero S."/>
            <person name="Norman J."/>
            <person name="Olle B."/>
            <person name="Tanoue T."/>
            <person name="Arita M."/>
            <person name="Bucci V."/>
            <person name="Atarashi K."/>
            <person name="Xavier R."/>
            <person name="Honda K."/>
        </authorList>
    </citation>
    <scope>NUCLEOTIDE SEQUENCE [LARGE SCALE GENOMIC DNA]</scope>
    <source>
        <strain evidence="3">k34-0107-D12</strain>
    </source>
</reference>
<dbReference type="RefSeq" id="WP_227211615.1">
    <property type="nucleotide sequence ID" value="NZ_BAABZQ010000001.1"/>
</dbReference>
<sequence length="572" mass="65333">MHQYHFCLGDSLDKIFPGRPPKDRENPFRAGCFAGERTAFQIAYTIDYHDSHMLEEDIKFEIKTPPGMEVKVFRAALVPSAYPCSGLSDDDYLTKEPGMFPDVLVPLPASTVRAVPGQWRALWVQICIDRDMRPGNYAVTVSVSVKDGEILWKREAEIMVHSGKLPAQRLIHTEWLHADCLADYYRVPVFSEQHWQILKKFVTLAAESGINTILTPLFTPPMDTAVGGERTTVQLVDAELTEEGWKFGFSRLGRWISMCRECGIVWLEMAPLFTQWGAAAAPKIMALKEGRQQQVFGWDTDAAGEEYRFFLMEFLPRLKAYLQKKDVLEHTWFHVSDEPGMKDLDSYRSAVQCMHSGLGDCRFLDALSDFEFYRLGLVEHPVVASDHLEPFLEAEIPDLWTYYCCVQGVDVSNRFFAMPSGRNRILGIQLYLYRMQGFLQWGYNFYNTRFSLQHIDPFAVTDSGESFPSGDAFLVYPGPDGHPFSSIRLEVLRDAMEDLRALEALEQYTSRDSVEALIRETAGMDITFKRYPKEHDFLLRLRGRVNREISLNAERTAAGYCSHVTVPQGSPR</sequence>
<dbReference type="Pfam" id="PF13320">
    <property type="entry name" value="GH123_cat"/>
    <property type="match status" value="1"/>
</dbReference>
<dbReference type="InterPro" id="IPR025150">
    <property type="entry name" value="GH123_cat"/>
</dbReference>
<evidence type="ECO:0000259" key="1">
    <source>
        <dbReference type="Pfam" id="PF13320"/>
    </source>
</evidence>
<evidence type="ECO:0000313" key="3">
    <source>
        <dbReference type="Proteomes" id="UP001600941"/>
    </source>
</evidence>
<name>A0ABQ0BNQ0_9FIRM</name>
<evidence type="ECO:0000313" key="2">
    <source>
        <dbReference type="EMBL" id="GAA6498164.1"/>
    </source>
</evidence>
<comment type="caution">
    <text evidence="2">The sequence shown here is derived from an EMBL/GenBank/DDBJ whole genome shotgun (WGS) entry which is preliminary data.</text>
</comment>
<proteinExistence type="predicted"/>
<organism evidence="2 3">
    <name type="scientific">Blautia parvula</name>
    <dbReference type="NCBI Taxonomy" id="2877527"/>
    <lineage>
        <taxon>Bacteria</taxon>
        <taxon>Bacillati</taxon>
        <taxon>Bacillota</taxon>
        <taxon>Clostridia</taxon>
        <taxon>Lachnospirales</taxon>
        <taxon>Lachnospiraceae</taxon>
        <taxon>Blautia</taxon>
    </lineage>
</organism>
<protein>
    <submittedName>
        <fullName evidence="2">DUF4091 domain-containing protein</fullName>
    </submittedName>
</protein>